<dbReference type="GO" id="GO:0003723">
    <property type="term" value="F:RNA binding"/>
    <property type="evidence" value="ECO:0007669"/>
    <property type="project" value="UniProtKB-UniRule"/>
</dbReference>
<comment type="caution">
    <text evidence="14">The sequence shown here is derived from an EMBL/GenBank/DDBJ whole genome shotgun (WGS) entry which is preliminary data.</text>
</comment>
<keyword evidence="6 9" id="KW-0347">Helicase</keyword>
<dbReference type="SMART" id="SM01178">
    <property type="entry name" value="DUF4217"/>
    <property type="match status" value="1"/>
</dbReference>
<dbReference type="Gene3D" id="3.40.50.300">
    <property type="entry name" value="P-loop containing nucleotide triphosphate hydrolases"/>
    <property type="match status" value="2"/>
</dbReference>
<feature type="compositionally biased region" description="Basic and acidic residues" evidence="11">
    <location>
        <begin position="563"/>
        <end position="580"/>
    </location>
</feature>
<evidence type="ECO:0000256" key="5">
    <source>
        <dbReference type="ARBA" id="ARBA00022801"/>
    </source>
</evidence>
<dbReference type="InterPro" id="IPR001650">
    <property type="entry name" value="Helicase_C-like"/>
</dbReference>
<dbReference type="InterPro" id="IPR014001">
    <property type="entry name" value="Helicase_ATP-bd"/>
</dbReference>
<dbReference type="GO" id="GO:0005524">
    <property type="term" value="F:ATP binding"/>
    <property type="evidence" value="ECO:0007669"/>
    <property type="project" value="UniProtKB-UniRule"/>
</dbReference>
<dbReference type="Pfam" id="PF00270">
    <property type="entry name" value="DEAD"/>
    <property type="match status" value="1"/>
</dbReference>
<dbReference type="InterPro" id="IPR027417">
    <property type="entry name" value="P-loop_NTPase"/>
</dbReference>
<dbReference type="STRING" id="2282107.A0A286UE27"/>
<feature type="compositionally biased region" description="Basic and acidic residues" evidence="11">
    <location>
        <begin position="690"/>
        <end position="711"/>
    </location>
</feature>
<dbReference type="SMART" id="SM00490">
    <property type="entry name" value="HELICc"/>
    <property type="match status" value="1"/>
</dbReference>
<dbReference type="FunCoup" id="A0A286UE27">
    <property type="interactions" value="804"/>
</dbReference>
<evidence type="ECO:0000259" key="13">
    <source>
        <dbReference type="PROSITE" id="PS51194"/>
    </source>
</evidence>
<accession>A0A286UE27</accession>
<evidence type="ECO:0000313" key="15">
    <source>
        <dbReference type="Proteomes" id="UP000217199"/>
    </source>
</evidence>
<protein>
    <recommendedName>
        <fullName evidence="10">ATP-dependent RNA helicase</fullName>
        <ecNumber evidence="10">3.6.4.13</ecNumber>
    </recommendedName>
</protein>
<evidence type="ECO:0000256" key="8">
    <source>
        <dbReference type="ARBA" id="ARBA00022884"/>
    </source>
</evidence>
<evidence type="ECO:0000256" key="7">
    <source>
        <dbReference type="ARBA" id="ARBA00022840"/>
    </source>
</evidence>
<evidence type="ECO:0000256" key="1">
    <source>
        <dbReference type="ARBA" id="ARBA00004604"/>
    </source>
</evidence>
<sequence>MAMLGSAEAGPSKRTKAAPKKKAGSRGHKMMKAKMEAQAVETLDKQAMDYEPPSGLSEFVDLPISVATKRGLKKAYFTKLTDIQSKSIPLSLKGKDVLGAARTGSGKTLAFLVPMLEILYRRKWGPQDGLGALIISPTRELAVQIFDVLRSIGGYHTFSAGLVIGGKNLKDERDRLNRMNILVATPGRLLQHMDQTFGFECDNLQMLILDEADRILDLGFSRTLNALLAHLPKSRQTLLFSATQTDSVKDLARLSLRDPIYVGVNEESTMSAMPETLEQHYAVCELDKKLDILWSFIKSHLQSKVLVFLSSGKQVRFVFDTFCRLHPGVPLMHLHGKQKQMARLDTCKKFTSTKHAVLLATDLAARGLDFPSVDWVLQVDAPEDAATYIHRVGRTARYESSGKGLLLLCPSEEEGMLNALQKKNIKIEKIKIKGSKTQSIEKQLQNLAFQDPEIKYLGQRAFISYMRSVYLHKDKSIFKLGELPAERFAASLGLPGAPKIKFLAKEMAMKRKNAAYAEKNGGGASESEESDTEGAGKNEGNDSEEISDSGESDGENIPNPENKGAELKKNSVRTKQDRMFNRKNQSVLSEHYTKLIDHSADGAGEDDDDDFITLKRADHALPENDTSSTFELSKRKVKMGQSKKAMLKFHGLGEKLVFDEEGRGHEVYEMRDVDEEFKGKDVLEAARDFAEDERGKLKQADVQDKQEAREKRKEKKRKRKERENEQRDESSAGVELATAEDDGYESPDFDGAYSDNHEDEDQRHSKKSRPTRGNTRRQSDSDGGDSLDEDEELALKLLQR</sequence>
<dbReference type="PANTHER" id="PTHR24031">
    <property type="entry name" value="RNA HELICASE"/>
    <property type="match status" value="1"/>
</dbReference>
<dbReference type="InterPro" id="IPR025313">
    <property type="entry name" value="SPB4-like_CTE"/>
</dbReference>
<feature type="compositionally biased region" description="Acidic residues" evidence="11">
    <location>
        <begin position="738"/>
        <end position="748"/>
    </location>
</feature>
<comment type="domain">
    <text evidence="10">The Q motif is unique to and characteristic of the DEAD box family of RNA helicases and controls ATP binding and hydrolysis.</text>
</comment>
<keyword evidence="2" id="KW-0690">Ribosome biogenesis</keyword>
<keyword evidence="15" id="KW-1185">Reference proteome</keyword>
<feature type="compositionally biased region" description="Acidic residues" evidence="11">
    <location>
        <begin position="782"/>
        <end position="792"/>
    </location>
</feature>
<proteinExistence type="inferred from homology"/>
<evidence type="ECO:0000256" key="3">
    <source>
        <dbReference type="ARBA" id="ARBA00022552"/>
    </source>
</evidence>
<comment type="catalytic activity">
    <reaction evidence="10">
        <text>ATP + H2O = ADP + phosphate + H(+)</text>
        <dbReference type="Rhea" id="RHEA:13065"/>
        <dbReference type="ChEBI" id="CHEBI:15377"/>
        <dbReference type="ChEBI" id="CHEBI:15378"/>
        <dbReference type="ChEBI" id="CHEBI:30616"/>
        <dbReference type="ChEBI" id="CHEBI:43474"/>
        <dbReference type="ChEBI" id="CHEBI:456216"/>
        <dbReference type="EC" id="3.6.4.13"/>
    </reaction>
</comment>
<organism evidence="14 15">
    <name type="scientific">Pyrrhoderma noxium</name>
    <dbReference type="NCBI Taxonomy" id="2282107"/>
    <lineage>
        <taxon>Eukaryota</taxon>
        <taxon>Fungi</taxon>
        <taxon>Dikarya</taxon>
        <taxon>Basidiomycota</taxon>
        <taxon>Agaricomycotina</taxon>
        <taxon>Agaricomycetes</taxon>
        <taxon>Hymenochaetales</taxon>
        <taxon>Hymenochaetaceae</taxon>
        <taxon>Pyrrhoderma</taxon>
    </lineage>
</organism>
<reference evidence="14 15" key="1">
    <citation type="journal article" date="2017" name="Mol. Ecol.">
        <title>Comparative and population genomic landscape of Phellinus noxius: A hypervariable fungus causing root rot in trees.</title>
        <authorList>
            <person name="Chung C.L."/>
            <person name="Lee T.J."/>
            <person name="Akiba M."/>
            <person name="Lee H.H."/>
            <person name="Kuo T.H."/>
            <person name="Liu D."/>
            <person name="Ke H.M."/>
            <person name="Yokoi T."/>
            <person name="Roa M.B."/>
            <person name="Lu M.J."/>
            <person name="Chang Y.Y."/>
            <person name="Ann P.J."/>
            <person name="Tsai J.N."/>
            <person name="Chen C.Y."/>
            <person name="Tzean S.S."/>
            <person name="Ota Y."/>
            <person name="Hattori T."/>
            <person name="Sahashi N."/>
            <person name="Liou R.F."/>
            <person name="Kikuchi T."/>
            <person name="Tsai I.J."/>
        </authorList>
    </citation>
    <scope>NUCLEOTIDE SEQUENCE [LARGE SCALE GENOMIC DNA]</scope>
    <source>
        <strain evidence="14 15">FFPRI411160</strain>
    </source>
</reference>
<feature type="domain" description="Helicase ATP-binding" evidence="12">
    <location>
        <begin position="88"/>
        <end position="262"/>
    </location>
</feature>
<feature type="compositionally biased region" description="Basic residues" evidence="11">
    <location>
        <begin position="13"/>
        <end position="30"/>
    </location>
</feature>
<comment type="function">
    <text evidence="10">RNA helicase.</text>
</comment>
<name>A0A286UE27_9AGAM</name>
<dbReference type="InterPro" id="IPR011545">
    <property type="entry name" value="DEAD/DEAH_box_helicase_dom"/>
</dbReference>
<feature type="region of interest" description="Disordered" evidence="11">
    <location>
        <begin position="518"/>
        <end position="586"/>
    </location>
</feature>
<feature type="region of interest" description="Disordered" evidence="11">
    <location>
        <begin position="1"/>
        <end position="30"/>
    </location>
</feature>
<evidence type="ECO:0000256" key="10">
    <source>
        <dbReference type="RuleBase" id="RU365068"/>
    </source>
</evidence>
<dbReference type="InParanoid" id="A0A286UE27"/>
<dbReference type="Pfam" id="PF13959">
    <property type="entry name" value="CTE_SPB4"/>
    <property type="match status" value="1"/>
</dbReference>
<feature type="compositionally biased region" description="Acidic residues" evidence="11">
    <location>
        <begin position="541"/>
        <end position="554"/>
    </location>
</feature>
<evidence type="ECO:0000256" key="11">
    <source>
        <dbReference type="SAM" id="MobiDB-lite"/>
    </source>
</evidence>
<evidence type="ECO:0000256" key="4">
    <source>
        <dbReference type="ARBA" id="ARBA00022741"/>
    </source>
</evidence>
<dbReference type="GO" id="GO:0005730">
    <property type="term" value="C:nucleolus"/>
    <property type="evidence" value="ECO:0007669"/>
    <property type="project" value="UniProtKB-SubCell"/>
</dbReference>
<dbReference type="Proteomes" id="UP000217199">
    <property type="component" value="Unassembled WGS sequence"/>
</dbReference>
<dbReference type="PROSITE" id="PS00039">
    <property type="entry name" value="DEAD_ATP_HELICASE"/>
    <property type="match status" value="1"/>
</dbReference>
<feature type="region of interest" description="Disordered" evidence="11">
    <location>
        <begin position="690"/>
        <end position="800"/>
    </location>
</feature>
<feature type="domain" description="Helicase C-terminal" evidence="13">
    <location>
        <begin position="276"/>
        <end position="448"/>
    </location>
</feature>
<dbReference type="InterPro" id="IPR000629">
    <property type="entry name" value="RNA-helicase_DEAD-box_CS"/>
</dbReference>
<keyword evidence="7 9" id="KW-0067">ATP-binding</keyword>
<evidence type="ECO:0000313" key="14">
    <source>
        <dbReference type="EMBL" id="PAV17769.1"/>
    </source>
</evidence>
<evidence type="ECO:0000256" key="9">
    <source>
        <dbReference type="RuleBase" id="RU000492"/>
    </source>
</evidence>
<dbReference type="SMART" id="SM00487">
    <property type="entry name" value="DEXDc"/>
    <property type="match status" value="1"/>
</dbReference>
<dbReference type="OrthoDB" id="10259640at2759"/>
<evidence type="ECO:0000256" key="2">
    <source>
        <dbReference type="ARBA" id="ARBA00022517"/>
    </source>
</evidence>
<comment type="similarity">
    <text evidence="9">Belongs to the DEAD box helicase family.</text>
</comment>
<comment type="subcellular location">
    <subcellularLocation>
        <location evidence="1">Nucleus</location>
        <location evidence="1">Nucleolus</location>
    </subcellularLocation>
</comment>
<keyword evidence="8 10" id="KW-0694">RNA-binding</keyword>
<feature type="compositionally biased region" description="Basic and acidic residues" evidence="11">
    <location>
        <begin position="721"/>
        <end position="730"/>
    </location>
</feature>
<dbReference type="GO" id="GO:0016887">
    <property type="term" value="F:ATP hydrolysis activity"/>
    <property type="evidence" value="ECO:0007669"/>
    <property type="project" value="RHEA"/>
</dbReference>
<dbReference type="PROSITE" id="PS51192">
    <property type="entry name" value="HELICASE_ATP_BIND_1"/>
    <property type="match status" value="1"/>
</dbReference>
<dbReference type="PROSITE" id="PS51194">
    <property type="entry name" value="HELICASE_CTER"/>
    <property type="match status" value="1"/>
</dbReference>
<evidence type="ECO:0000256" key="6">
    <source>
        <dbReference type="ARBA" id="ARBA00022806"/>
    </source>
</evidence>
<dbReference type="Pfam" id="PF00271">
    <property type="entry name" value="Helicase_C"/>
    <property type="match status" value="1"/>
</dbReference>
<dbReference type="EMBL" id="NBII01000006">
    <property type="protein sequence ID" value="PAV17769.1"/>
    <property type="molecule type" value="Genomic_DNA"/>
</dbReference>
<gene>
    <name evidence="14" type="ORF">PNOK_0625500</name>
</gene>
<dbReference type="EC" id="3.6.4.13" evidence="10"/>
<dbReference type="CDD" id="cd18787">
    <property type="entry name" value="SF2_C_DEAD"/>
    <property type="match status" value="1"/>
</dbReference>
<keyword evidence="5 9" id="KW-0378">Hydrolase</keyword>
<dbReference type="SUPFAM" id="SSF52540">
    <property type="entry name" value="P-loop containing nucleoside triphosphate hydrolases"/>
    <property type="match status" value="1"/>
</dbReference>
<dbReference type="GO" id="GO:0006364">
    <property type="term" value="P:rRNA processing"/>
    <property type="evidence" value="ECO:0007669"/>
    <property type="project" value="UniProtKB-KW"/>
</dbReference>
<dbReference type="AlphaFoldDB" id="A0A286UE27"/>
<dbReference type="CDD" id="cd17941">
    <property type="entry name" value="DEADc_DDX10"/>
    <property type="match status" value="1"/>
</dbReference>
<keyword evidence="3" id="KW-0698">rRNA processing</keyword>
<evidence type="ECO:0000259" key="12">
    <source>
        <dbReference type="PROSITE" id="PS51192"/>
    </source>
</evidence>
<dbReference type="GO" id="GO:0003724">
    <property type="term" value="F:RNA helicase activity"/>
    <property type="evidence" value="ECO:0007669"/>
    <property type="project" value="UniProtKB-EC"/>
</dbReference>
<keyword evidence="4 9" id="KW-0547">Nucleotide-binding</keyword>